<protein>
    <recommendedName>
        <fullName evidence="3">Transposase</fullName>
    </recommendedName>
</protein>
<keyword evidence="2" id="KW-1185">Reference proteome</keyword>
<evidence type="ECO:0000313" key="2">
    <source>
        <dbReference type="Proteomes" id="UP001377567"/>
    </source>
</evidence>
<dbReference type="Proteomes" id="UP001377567">
    <property type="component" value="Unassembled WGS sequence"/>
</dbReference>
<accession>A0AAV5RZU2</accession>
<evidence type="ECO:0000313" key="1">
    <source>
        <dbReference type="EMBL" id="GMM57130.1"/>
    </source>
</evidence>
<organism evidence="1 2">
    <name type="scientific">Maudiozyma humilis</name>
    <name type="common">Sour dough yeast</name>
    <name type="synonym">Kazachstania humilis</name>
    <dbReference type="NCBI Taxonomy" id="51915"/>
    <lineage>
        <taxon>Eukaryota</taxon>
        <taxon>Fungi</taxon>
        <taxon>Dikarya</taxon>
        <taxon>Ascomycota</taxon>
        <taxon>Saccharomycotina</taxon>
        <taxon>Saccharomycetes</taxon>
        <taxon>Saccharomycetales</taxon>
        <taxon>Saccharomycetaceae</taxon>
        <taxon>Maudiozyma</taxon>
    </lineage>
</organism>
<comment type="caution">
    <text evidence="1">The sequence shown here is derived from an EMBL/GenBank/DDBJ whole genome shotgun (WGS) entry which is preliminary data.</text>
</comment>
<proteinExistence type="predicted"/>
<sequence length="277" mass="31533">MISDQAKSFESAHMAVFHGPIYTCSVHLLRNIIIHTKGHVTALFHKMVHTLVDQVGKGAQGKILKMFHDKVPTRKLPTYEKVCNQTNMYCRSQRRDGFEQYTTNPVEQFHSTIKSVKEGRKCCQSGISIINDCFSTFNALSKGEDVDEPRLSGFGRVVISLNIAMALTMKVEKQGRTRIVSQNKDYNVSLHRIFKDYMDGLKRKESYSRCRIAYIDSLIECVASEVTETKCSLCKEDTSYCYCPHILAVRLHVSFAKICGRLLLRTDGLQMTTLPLY</sequence>
<dbReference type="AlphaFoldDB" id="A0AAV5RZU2"/>
<gene>
    <name evidence="1" type="ORF">DAKH74_037460</name>
</gene>
<reference evidence="1 2" key="1">
    <citation type="journal article" date="2023" name="Elife">
        <title>Identification of key yeast species and microbe-microbe interactions impacting larval growth of Drosophila in the wild.</title>
        <authorList>
            <person name="Mure A."/>
            <person name="Sugiura Y."/>
            <person name="Maeda R."/>
            <person name="Honda K."/>
            <person name="Sakurai N."/>
            <person name="Takahashi Y."/>
            <person name="Watada M."/>
            <person name="Katoh T."/>
            <person name="Gotoh A."/>
            <person name="Gotoh Y."/>
            <person name="Taniguchi I."/>
            <person name="Nakamura K."/>
            <person name="Hayashi T."/>
            <person name="Katayama T."/>
            <person name="Uemura T."/>
            <person name="Hattori Y."/>
        </authorList>
    </citation>
    <scope>NUCLEOTIDE SEQUENCE [LARGE SCALE GENOMIC DNA]</scope>
    <source>
        <strain evidence="1 2">KH-74</strain>
    </source>
</reference>
<evidence type="ECO:0008006" key="3">
    <source>
        <dbReference type="Google" id="ProtNLM"/>
    </source>
</evidence>
<dbReference type="EMBL" id="BTGD01000011">
    <property type="protein sequence ID" value="GMM57130.1"/>
    <property type="molecule type" value="Genomic_DNA"/>
</dbReference>
<name>A0AAV5RZU2_MAUHU</name>